<dbReference type="Proteomes" id="UP000229647">
    <property type="component" value="Unassembled WGS sequence"/>
</dbReference>
<sequence>MEYICNMFIIGVVGQIASGKGILVKYLIEKLGFISYSLSSAVHREIEKKGIKKYTRQMLQDMGDELRREFGDEVLAQRIIKAINEKKKDKIVIEGIRNPGEIEFLRNNSNFILIGVKAIRKLRYKRLLIRGKKWDPKTYEEFLIVDKRDIGIDQNNSGQQVGKCLAYCDYVLTNNKDLKDFQRKVERLMGKLLNIKS</sequence>
<comment type="caution">
    <text evidence="1">The sequence shown here is derived from an EMBL/GenBank/DDBJ whole genome shotgun (WGS) entry which is preliminary data.</text>
</comment>
<dbReference type="Pfam" id="PF13207">
    <property type="entry name" value="AAA_17"/>
    <property type="match status" value="1"/>
</dbReference>
<evidence type="ECO:0000313" key="1">
    <source>
        <dbReference type="EMBL" id="PJA55993.1"/>
    </source>
</evidence>
<dbReference type="SUPFAM" id="SSF52540">
    <property type="entry name" value="P-loop containing nucleoside triphosphate hydrolases"/>
    <property type="match status" value="1"/>
</dbReference>
<dbReference type="EMBL" id="PFWL01000026">
    <property type="protein sequence ID" value="PJA55993.1"/>
    <property type="molecule type" value="Genomic_DNA"/>
</dbReference>
<name>A0A2M7XZ22_9BACT</name>
<organism evidence="1 2">
    <name type="scientific">Candidatus Roizmanbacteria bacterium CG_4_9_14_3_um_filter_33_18</name>
    <dbReference type="NCBI Taxonomy" id="1974841"/>
    <lineage>
        <taxon>Bacteria</taxon>
        <taxon>Candidatus Roizmaniibacteriota</taxon>
    </lineage>
</organism>
<accession>A0A2M7XZ22</accession>
<proteinExistence type="predicted"/>
<protein>
    <recommendedName>
        <fullName evidence="3">Dephospho-CoA kinase</fullName>
    </recommendedName>
</protein>
<gene>
    <name evidence="1" type="ORF">CO165_00620</name>
</gene>
<dbReference type="AlphaFoldDB" id="A0A2M7XZ22"/>
<dbReference type="PANTHER" id="PTHR41930:SF1">
    <property type="entry name" value="DEPHOSPHO-COA KINASE"/>
    <property type="match status" value="1"/>
</dbReference>
<dbReference type="InterPro" id="IPR027417">
    <property type="entry name" value="P-loop_NTPase"/>
</dbReference>
<dbReference type="PANTHER" id="PTHR41930">
    <property type="entry name" value="UPF0200 PROTEIN MJ1399"/>
    <property type="match status" value="1"/>
</dbReference>
<dbReference type="Gene3D" id="3.40.50.300">
    <property type="entry name" value="P-loop containing nucleotide triphosphate hydrolases"/>
    <property type="match status" value="1"/>
</dbReference>
<evidence type="ECO:0000313" key="2">
    <source>
        <dbReference type="Proteomes" id="UP000229647"/>
    </source>
</evidence>
<evidence type="ECO:0008006" key="3">
    <source>
        <dbReference type="Google" id="ProtNLM"/>
    </source>
</evidence>
<reference evidence="2" key="1">
    <citation type="submission" date="2017-09" db="EMBL/GenBank/DDBJ databases">
        <title>Depth-based differentiation of microbial function through sediment-hosted aquifers and enrichment of novel symbionts in the deep terrestrial subsurface.</title>
        <authorList>
            <person name="Probst A.J."/>
            <person name="Ladd B."/>
            <person name="Jarett J.K."/>
            <person name="Geller-Mcgrath D.E."/>
            <person name="Sieber C.M.K."/>
            <person name="Emerson J.B."/>
            <person name="Anantharaman K."/>
            <person name="Thomas B.C."/>
            <person name="Malmstrom R."/>
            <person name="Stieglmeier M."/>
            <person name="Klingl A."/>
            <person name="Woyke T."/>
            <person name="Ryan C.M."/>
            <person name="Banfield J.F."/>
        </authorList>
    </citation>
    <scope>NUCLEOTIDE SEQUENCE [LARGE SCALE GENOMIC DNA]</scope>
</reference>